<evidence type="ECO:0000256" key="2">
    <source>
        <dbReference type="ARBA" id="ARBA00037999"/>
    </source>
</evidence>
<sequence>MQFGRSHHVHQIVQSCVGNAPPATARDDGSRLNRALAGALERGITGLDDIVARHSPPADEVPFLPLHRLISAEEVRDVEAEFGSVLRSGRFTSGSKVSEFEDEMSGFLGARVVGASSGTEALMAALTAVGVAEGDRVILPANSFAATENAVLAVGAVAVLCDVDEATHCLDPADFSRLASAGASCVVPVHLYGRRPDLRAIREIADANGMKVVDDACQSLGLQDLGEHAHATALSFNPYKNLGACGKAGAVLTSDAAVAETCEEYLYHGFRPGVKNFKTRRHGLNARLDNLQAAALLARMPRFSYNNLVRAALACRYGEALGNVAATGLLSLPPMTSDMVWHLYTVRVHGGHRDRVRKALLDAYGVETDVYYPYSTHRQGSRADIVDVAGTHLPATDRLDQDILQLPLHPDLTAAEQDRVVEGIWKVVGSL</sequence>
<proteinExistence type="inferred from homology"/>
<evidence type="ECO:0000256" key="1">
    <source>
        <dbReference type="ARBA" id="ARBA00022898"/>
    </source>
</evidence>
<dbReference type="InterPro" id="IPR000653">
    <property type="entry name" value="DegT/StrS_aminotransferase"/>
</dbReference>
<dbReference type="Pfam" id="PF01041">
    <property type="entry name" value="DegT_DnrJ_EryC1"/>
    <property type="match status" value="1"/>
</dbReference>
<dbReference type="InterPro" id="IPR015424">
    <property type="entry name" value="PyrdxlP-dep_Trfase"/>
</dbReference>
<dbReference type="SUPFAM" id="SSF53383">
    <property type="entry name" value="PLP-dependent transferases"/>
    <property type="match status" value="1"/>
</dbReference>
<dbReference type="RefSeq" id="WP_345363534.1">
    <property type="nucleotide sequence ID" value="NZ_BAABII010000010.1"/>
</dbReference>
<keyword evidence="4" id="KW-0808">Transferase</keyword>
<comment type="caution">
    <text evidence="4">The sequence shown here is derived from an EMBL/GenBank/DDBJ whole genome shotgun (WGS) entry which is preliminary data.</text>
</comment>
<evidence type="ECO:0000313" key="4">
    <source>
        <dbReference type="EMBL" id="MEY8039100.1"/>
    </source>
</evidence>
<dbReference type="InterPro" id="IPR015422">
    <property type="entry name" value="PyrdxlP-dep_Trfase_small"/>
</dbReference>
<dbReference type="Gene3D" id="3.90.1150.10">
    <property type="entry name" value="Aspartate Aminotransferase, domain 1"/>
    <property type="match status" value="1"/>
</dbReference>
<keyword evidence="4" id="KW-0032">Aminotransferase</keyword>
<dbReference type="PANTHER" id="PTHR30244:SF36">
    <property type="entry name" value="3-OXO-GLUCOSE-6-PHOSPHATE:GLUTAMATE AMINOTRANSFERASE"/>
    <property type="match status" value="1"/>
</dbReference>
<comment type="similarity">
    <text evidence="2 3">Belongs to the DegT/DnrJ/EryC1 family.</text>
</comment>
<dbReference type="Gene3D" id="3.40.640.10">
    <property type="entry name" value="Type I PLP-dependent aspartate aminotransferase-like (Major domain)"/>
    <property type="match status" value="1"/>
</dbReference>
<organism evidence="4 5">
    <name type="scientific">Saccharopolyspora cebuensis</name>
    <dbReference type="NCBI Taxonomy" id="418759"/>
    <lineage>
        <taxon>Bacteria</taxon>
        <taxon>Bacillati</taxon>
        <taxon>Actinomycetota</taxon>
        <taxon>Actinomycetes</taxon>
        <taxon>Pseudonocardiales</taxon>
        <taxon>Pseudonocardiaceae</taxon>
        <taxon>Saccharopolyspora</taxon>
    </lineage>
</organism>
<evidence type="ECO:0000256" key="3">
    <source>
        <dbReference type="RuleBase" id="RU004508"/>
    </source>
</evidence>
<dbReference type="PIRSF" id="PIRSF000390">
    <property type="entry name" value="PLP_StrS"/>
    <property type="match status" value="1"/>
</dbReference>
<dbReference type="GO" id="GO:0008483">
    <property type="term" value="F:transaminase activity"/>
    <property type="evidence" value="ECO:0007669"/>
    <property type="project" value="UniProtKB-KW"/>
</dbReference>
<name>A0ABV4CDD7_9PSEU</name>
<keyword evidence="5" id="KW-1185">Reference proteome</keyword>
<dbReference type="PANTHER" id="PTHR30244">
    <property type="entry name" value="TRANSAMINASE"/>
    <property type="match status" value="1"/>
</dbReference>
<gene>
    <name evidence="4" type="ORF">AB8O55_06795</name>
</gene>
<reference evidence="4 5" key="1">
    <citation type="submission" date="2024-08" db="EMBL/GenBank/DDBJ databases">
        <title>Genome mining of Saccharopolyspora cebuensis PGLac3 from Nigerian medicinal plant.</title>
        <authorList>
            <person name="Ezeobiora C.E."/>
            <person name="Igbokwe N.H."/>
            <person name="Amin D.H."/>
            <person name="Mendie U.E."/>
        </authorList>
    </citation>
    <scope>NUCLEOTIDE SEQUENCE [LARGE SCALE GENOMIC DNA]</scope>
    <source>
        <strain evidence="4 5">PGLac3</strain>
    </source>
</reference>
<protein>
    <submittedName>
        <fullName evidence="4">DegT/DnrJ/EryC1/StrS family aminotransferase</fullName>
    </submittedName>
</protein>
<dbReference type="InterPro" id="IPR015421">
    <property type="entry name" value="PyrdxlP-dep_Trfase_major"/>
</dbReference>
<keyword evidence="1 3" id="KW-0663">Pyridoxal phosphate</keyword>
<dbReference type="Proteomes" id="UP001564626">
    <property type="component" value="Unassembled WGS sequence"/>
</dbReference>
<dbReference type="PROSITE" id="PS51257">
    <property type="entry name" value="PROKAR_LIPOPROTEIN"/>
    <property type="match status" value="1"/>
</dbReference>
<dbReference type="EMBL" id="JBGEHV010000008">
    <property type="protein sequence ID" value="MEY8039100.1"/>
    <property type="molecule type" value="Genomic_DNA"/>
</dbReference>
<accession>A0ABV4CDD7</accession>
<evidence type="ECO:0000313" key="5">
    <source>
        <dbReference type="Proteomes" id="UP001564626"/>
    </source>
</evidence>